<sequence length="131" mass="14757">MQEENLTISIWDRESPINGVSAEEILSYCDDIAKEPVVLLFSDPDTGHVNQIQFPNTLVNILNTHDSFKPVNETDPIVIGHLYLQYLYLINHTEPPKSELQILQETVDTLVADNLNLQAQIDTLITSNLQG</sequence>
<dbReference type="AlphaFoldDB" id="B8I8E2"/>
<evidence type="ECO:0000313" key="2">
    <source>
        <dbReference type="Proteomes" id="UP000001349"/>
    </source>
</evidence>
<proteinExistence type="predicted"/>
<name>B8I8E2_RUMCH</name>
<dbReference type="eggNOG" id="ENOG50344AF">
    <property type="taxonomic scope" value="Bacteria"/>
</dbReference>
<keyword evidence="2" id="KW-1185">Reference proteome</keyword>
<dbReference type="STRING" id="394503.Ccel_2948"/>
<dbReference type="RefSeq" id="WP_015926309.1">
    <property type="nucleotide sequence ID" value="NC_011898.1"/>
</dbReference>
<dbReference type="Proteomes" id="UP000001349">
    <property type="component" value="Chromosome"/>
</dbReference>
<dbReference type="KEGG" id="cce:Ccel_2948"/>
<dbReference type="EMBL" id="CP001348">
    <property type="protein sequence ID" value="ACL77242.1"/>
    <property type="molecule type" value="Genomic_DNA"/>
</dbReference>
<accession>B8I8E2</accession>
<reference evidence="1 2" key="1">
    <citation type="submission" date="2009-01" db="EMBL/GenBank/DDBJ databases">
        <title>Complete sequence of Clostridium cellulolyticum H10.</title>
        <authorList>
            <consortium name="US DOE Joint Genome Institute"/>
            <person name="Lucas S."/>
            <person name="Copeland A."/>
            <person name="Lapidus A."/>
            <person name="Glavina del Rio T."/>
            <person name="Dalin E."/>
            <person name="Tice H."/>
            <person name="Bruce D."/>
            <person name="Goodwin L."/>
            <person name="Pitluck S."/>
            <person name="Chertkov O."/>
            <person name="Saunders E."/>
            <person name="Brettin T."/>
            <person name="Detter J.C."/>
            <person name="Han C."/>
            <person name="Larimer F."/>
            <person name="Land M."/>
            <person name="Hauser L."/>
            <person name="Kyrpides N."/>
            <person name="Ivanova N."/>
            <person name="Zhou J."/>
            <person name="Richardson P."/>
        </authorList>
    </citation>
    <scope>NUCLEOTIDE SEQUENCE [LARGE SCALE GENOMIC DNA]</scope>
    <source>
        <strain evidence="2">ATCC 35319 / DSM 5812 / JCM 6584 / H10</strain>
    </source>
</reference>
<dbReference type="OrthoDB" id="9841107at2"/>
<evidence type="ECO:0000313" key="1">
    <source>
        <dbReference type="EMBL" id="ACL77242.1"/>
    </source>
</evidence>
<dbReference type="HOGENOM" id="CLU_1966780_0_0_9"/>
<protein>
    <submittedName>
        <fullName evidence="1">Uncharacterized protein</fullName>
    </submittedName>
</protein>
<organism evidence="1 2">
    <name type="scientific">Ruminiclostridium cellulolyticum (strain ATCC 35319 / DSM 5812 / JCM 6584 / H10)</name>
    <name type="common">Clostridium cellulolyticum</name>
    <dbReference type="NCBI Taxonomy" id="394503"/>
    <lineage>
        <taxon>Bacteria</taxon>
        <taxon>Bacillati</taxon>
        <taxon>Bacillota</taxon>
        <taxon>Clostridia</taxon>
        <taxon>Eubacteriales</taxon>
        <taxon>Oscillospiraceae</taxon>
        <taxon>Ruminiclostridium</taxon>
    </lineage>
</organism>
<gene>
    <name evidence="1" type="ordered locus">Ccel_2948</name>
</gene>